<keyword evidence="2" id="KW-0560">Oxidoreductase</keyword>
<dbReference type="RefSeq" id="WP_156274589.1">
    <property type="nucleotide sequence ID" value="NZ_CP046244.1"/>
</dbReference>
<keyword evidence="3" id="KW-1185">Reference proteome</keyword>
<dbReference type="Gene3D" id="3.40.50.1950">
    <property type="entry name" value="Flavin prenyltransferase-like"/>
    <property type="match status" value="1"/>
</dbReference>
<dbReference type="OrthoDB" id="9792688at2"/>
<name>A0A6I5ZUH8_9FIRM</name>
<evidence type="ECO:0000313" key="3">
    <source>
        <dbReference type="Proteomes" id="UP000425916"/>
    </source>
</evidence>
<dbReference type="NCBIfam" id="TIGR02852">
    <property type="entry name" value="spore_dpaB"/>
    <property type="match status" value="1"/>
</dbReference>
<organism evidence="2 3">
    <name type="scientific">Neomoorella glycerini</name>
    <dbReference type="NCBI Taxonomy" id="55779"/>
    <lineage>
        <taxon>Bacteria</taxon>
        <taxon>Bacillati</taxon>
        <taxon>Bacillota</taxon>
        <taxon>Clostridia</taxon>
        <taxon>Neomoorellales</taxon>
        <taxon>Neomoorellaceae</taxon>
        <taxon>Neomoorella</taxon>
    </lineage>
</organism>
<evidence type="ECO:0000313" key="2">
    <source>
        <dbReference type="EMBL" id="QGP93285.1"/>
    </source>
</evidence>
<dbReference type="SUPFAM" id="SSF52507">
    <property type="entry name" value="Homo-oligomeric flavin-containing Cys decarboxylases, HFCD"/>
    <property type="match status" value="1"/>
</dbReference>
<proteinExistence type="predicted"/>
<dbReference type="EMBL" id="CP046244">
    <property type="protein sequence ID" value="QGP93285.1"/>
    <property type="molecule type" value="Genomic_DNA"/>
</dbReference>
<dbReference type="InterPro" id="IPR003382">
    <property type="entry name" value="Flavoprotein"/>
</dbReference>
<dbReference type="AlphaFoldDB" id="A0A6I5ZUH8"/>
<protein>
    <submittedName>
        <fullName evidence="2">Dipicolinate synthase subunit B</fullName>
        <ecNumber evidence="2">1.3.1.-</ecNumber>
    </submittedName>
</protein>
<dbReference type="NCBIfam" id="NF006161">
    <property type="entry name" value="PRK08305.1"/>
    <property type="match status" value="1"/>
</dbReference>
<sequence>MRLKGKRVGFAVTGSHCTLAAVMPELARVVAEGAQVVPILSPAVRDSDTRFGTSAFWRVELERITGQKAIDTIVTAEPIGPKKLFDAVVVAPCTGNTLAKLANGITDTAVLMAMKAQLRNLRPVVLAISTNDGLGANAVNLGRVMNMKNIYLVPFGQDDPYNKPNSLVARMELIVDTILAALEGRQIQPLLLGPPPEGQVTGGKQ</sequence>
<dbReference type="Pfam" id="PF02441">
    <property type="entry name" value="Flavoprotein"/>
    <property type="match status" value="1"/>
</dbReference>
<reference evidence="2 3" key="1">
    <citation type="submission" date="2019-11" db="EMBL/GenBank/DDBJ databases">
        <title>Genome sequence of Moorella glycerini DSM11254.</title>
        <authorList>
            <person name="Poehlein A."/>
            <person name="Boeer T."/>
            <person name="Daniel R."/>
        </authorList>
    </citation>
    <scope>NUCLEOTIDE SEQUENCE [LARGE SCALE GENOMIC DNA]</scope>
    <source>
        <strain evidence="2 3">DSM 11254</strain>
    </source>
</reference>
<dbReference type="EC" id="1.3.1.-" evidence="2"/>
<dbReference type="PIRSF" id="PIRSF001390">
    <property type="entry name" value="Dipicolinate_synth_subunit_B"/>
    <property type="match status" value="1"/>
</dbReference>
<dbReference type="InterPro" id="IPR014214">
    <property type="entry name" value="Dipicolinic_acid_synth_B"/>
</dbReference>
<feature type="domain" description="Flavoprotein" evidence="1">
    <location>
        <begin position="6"/>
        <end position="180"/>
    </location>
</feature>
<dbReference type="Proteomes" id="UP000425916">
    <property type="component" value="Chromosome"/>
</dbReference>
<gene>
    <name evidence="2" type="primary">dpaB</name>
    <name evidence="2" type="ORF">MGLY_26920</name>
</gene>
<accession>A0A6I5ZUH8</accession>
<evidence type="ECO:0000259" key="1">
    <source>
        <dbReference type="Pfam" id="PF02441"/>
    </source>
</evidence>
<dbReference type="GO" id="GO:0016491">
    <property type="term" value="F:oxidoreductase activity"/>
    <property type="evidence" value="ECO:0007669"/>
    <property type="project" value="UniProtKB-KW"/>
</dbReference>
<dbReference type="InterPro" id="IPR036551">
    <property type="entry name" value="Flavin_trans-like"/>
</dbReference>